<keyword evidence="1" id="KW-0805">Transcription regulation</keyword>
<dbReference type="InterPro" id="IPR035418">
    <property type="entry name" value="AraC-bd_2"/>
</dbReference>
<evidence type="ECO:0000259" key="4">
    <source>
        <dbReference type="PROSITE" id="PS01124"/>
    </source>
</evidence>
<reference evidence="5 6" key="1">
    <citation type="submission" date="2016-10" db="EMBL/GenBank/DDBJ databases">
        <authorList>
            <person name="de Groot N.N."/>
        </authorList>
    </citation>
    <scope>NUCLEOTIDE SEQUENCE [LARGE SCALE GENOMIC DNA]</scope>
    <source>
        <strain evidence="5 6">DSM 44468</strain>
    </source>
</reference>
<dbReference type="Pfam" id="PF14525">
    <property type="entry name" value="AraC_binding_2"/>
    <property type="match status" value="1"/>
</dbReference>
<keyword evidence="6" id="KW-1185">Reference proteome</keyword>
<dbReference type="InterPro" id="IPR050204">
    <property type="entry name" value="AraC_XylS_family_regulators"/>
</dbReference>
<organism evidence="5 6">
    <name type="scientific">Amycolatopsis sacchari</name>
    <dbReference type="NCBI Taxonomy" id="115433"/>
    <lineage>
        <taxon>Bacteria</taxon>
        <taxon>Bacillati</taxon>
        <taxon>Actinomycetota</taxon>
        <taxon>Actinomycetes</taxon>
        <taxon>Pseudonocardiales</taxon>
        <taxon>Pseudonocardiaceae</taxon>
        <taxon>Amycolatopsis</taxon>
    </lineage>
</organism>
<dbReference type="AlphaFoldDB" id="A0A1I3UZ77"/>
<dbReference type="EMBL" id="FORP01000010">
    <property type="protein sequence ID" value="SFJ88222.1"/>
    <property type="molecule type" value="Genomic_DNA"/>
</dbReference>
<dbReference type="Pfam" id="PF12833">
    <property type="entry name" value="HTH_18"/>
    <property type="match status" value="1"/>
</dbReference>
<evidence type="ECO:0000313" key="6">
    <source>
        <dbReference type="Proteomes" id="UP000199025"/>
    </source>
</evidence>
<dbReference type="GO" id="GO:0003700">
    <property type="term" value="F:DNA-binding transcription factor activity"/>
    <property type="evidence" value="ECO:0007669"/>
    <property type="project" value="InterPro"/>
</dbReference>
<gene>
    <name evidence="5" type="ORF">SAMN05421835_11047</name>
</gene>
<dbReference type="Gene3D" id="1.10.10.60">
    <property type="entry name" value="Homeodomain-like"/>
    <property type="match status" value="1"/>
</dbReference>
<evidence type="ECO:0000256" key="2">
    <source>
        <dbReference type="ARBA" id="ARBA00023125"/>
    </source>
</evidence>
<sequence length="300" mass="33543">MTDEEHDAARVLGPHLVRVERGQRLEVRVTALAGPRLVVGTLAYTCDATIELQGPQPDYFLLIVFRGRLVCRHGKRYLELGSGAVVAASPEQLSTIRCASGSLFRVIRIRPDLLRARLAPLLAFPPEGIVSFRPLVRSLLGDAGPLAKSVRRLLTGPPGDRLTRHAEEVLVDWVVRNQPHQFSGGLRRGGWDSAELVAFVKVLMDSDPFSGRSMTYYAQLAGATLAELTGAFQEDGCLPHEYLRGVRLDCVRRFLLRGEQPSVRAAAERCGFRDNAQFNKWYVERFAEWPWETARRGRVE</sequence>
<evidence type="ECO:0000313" key="5">
    <source>
        <dbReference type="EMBL" id="SFJ88222.1"/>
    </source>
</evidence>
<evidence type="ECO:0000256" key="3">
    <source>
        <dbReference type="ARBA" id="ARBA00023163"/>
    </source>
</evidence>
<dbReference type="PANTHER" id="PTHR46796">
    <property type="entry name" value="HTH-TYPE TRANSCRIPTIONAL ACTIVATOR RHAS-RELATED"/>
    <property type="match status" value="1"/>
</dbReference>
<dbReference type="PROSITE" id="PS01124">
    <property type="entry name" value="HTH_ARAC_FAMILY_2"/>
    <property type="match status" value="1"/>
</dbReference>
<dbReference type="SMART" id="SM00342">
    <property type="entry name" value="HTH_ARAC"/>
    <property type="match status" value="1"/>
</dbReference>
<dbReference type="OrthoDB" id="3613232at2"/>
<keyword evidence="2" id="KW-0238">DNA-binding</keyword>
<dbReference type="Proteomes" id="UP000199025">
    <property type="component" value="Unassembled WGS sequence"/>
</dbReference>
<dbReference type="STRING" id="115433.SAMN05421835_11047"/>
<feature type="domain" description="HTH araC/xylS-type" evidence="4">
    <location>
        <begin position="194"/>
        <end position="296"/>
    </location>
</feature>
<dbReference type="GO" id="GO:0043565">
    <property type="term" value="F:sequence-specific DNA binding"/>
    <property type="evidence" value="ECO:0007669"/>
    <property type="project" value="InterPro"/>
</dbReference>
<dbReference type="RefSeq" id="WP_091508999.1">
    <property type="nucleotide sequence ID" value="NZ_FORP01000010.1"/>
</dbReference>
<accession>A0A1I3UZ77</accession>
<protein>
    <submittedName>
        <fullName evidence="5">Helix-turn-helix domain-containing protein</fullName>
    </submittedName>
</protein>
<proteinExistence type="predicted"/>
<keyword evidence="3" id="KW-0804">Transcription</keyword>
<evidence type="ECO:0000256" key="1">
    <source>
        <dbReference type="ARBA" id="ARBA00023015"/>
    </source>
</evidence>
<dbReference type="InterPro" id="IPR018060">
    <property type="entry name" value="HTH_AraC"/>
</dbReference>
<name>A0A1I3UZ77_9PSEU</name>